<protein>
    <submittedName>
        <fullName evidence="2">EAL domain-containing protein</fullName>
    </submittedName>
</protein>
<organism evidence="2 3">
    <name type="scientific">Salinimonas marina</name>
    <dbReference type="NCBI Taxonomy" id="2785918"/>
    <lineage>
        <taxon>Bacteria</taxon>
        <taxon>Pseudomonadati</taxon>
        <taxon>Pseudomonadota</taxon>
        <taxon>Gammaproteobacteria</taxon>
        <taxon>Alteromonadales</taxon>
        <taxon>Alteromonadaceae</taxon>
        <taxon>Alteromonas/Salinimonas group</taxon>
        <taxon>Salinimonas</taxon>
    </lineage>
</organism>
<dbReference type="EMBL" id="CP064795">
    <property type="protein sequence ID" value="QPG05943.1"/>
    <property type="molecule type" value="Genomic_DNA"/>
</dbReference>
<dbReference type="AlphaFoldDB" id="A0A7S9DYG4"/>
<dbReference type="PANTHER" id="PTHR33121:SF71">
    <property type="entry name" value="OXYGEN SENSOR PROTEIN DOSP"/>
    <property type="match status" value="1"/>
</dbReference>
<dbReference type="PANTHER" id="PTHR33121">
    <property type="entry name" value="CYCLIC DI-GMP PHOSPHODIESTERASE PDEF"/>
    <property type="match status" value="1"/>
</dbReference>
<reference evidence="2 3" key="1">
    <citation type="submission" date="2020-11" db="EMBL/GenBank/DDBJ databases">
        <title>Complete genome sequence for Salinimonas sp. strain G2-b.</title>
        <authorList>
            <person name="Park S.-J."/>
        </authorList>
    </citation>
    <scope>NUCLEOTIDE SEQUENCE [LARGE SCALE GENOMIC DNA]</scope>
    <source>
        <strain evidence="2 3">G2-b</strain>
    </source>
</reference>
<name>A0A7S9DYG4_9ALTE</name>
<accession>A0A7S9DYG4</accession>
<proteinExistence type="predicted"/>
<evidence type="ECO:0000259" key="1">
    <source>
        <dbReference type="PROSITE" id="PS50883"/>
    </source>
</evidence>
<feature type="domain" description="EAL" evidence="1">
    <location>
        <begin position="1"/>
        <end position="238"/>
    </location>
</feature>
<dbReference type="InterPro" id="IPR035919">
    <property type="entry name" value="EAL_sf"/>
</dbReference>
<dbReference type="InterPro" id="IPR001633">
    <property type="entry name" value="EAL_dom"/>
</dbReference>
<dbReference type="CDD" id="cd01948">
    <property type="entry name" value="EAL"/>
    <property type="match status" value="1"/>
</dbReference>
<dbReference type="RefSeq" id="WP_195811024.1">
    <property type="nucleotide sequence ID" value="NZ_CP064795.1"/>
</dbReference>
<dbReference type="Gene3D" id="3.20.20.450">
    <property type="entry name" value="EAL domain"/>
    <property type="match status" value="1"/>
</dbReference>
<keyword evidence="3" id="KW-1185">Reference proteome</keyword>
<dbReference type="Proteomes" id="UP000595095">
    <property type="component" value="Chromosome"/>
</dbReference>
<dbReference type="SUPFAM" id="SSF141868">
    <property type="entry name" value="EAL domain-like"/>
    <property type="match status" value="1"/>
</dbReference>
<gene>
    <name evidence="2" type="ORF">IT774_01385</name>
</gene>
<sequence length="238" mass="27193">MPIREITDPFRLEDIVPYFQPIVDLRTDRVWRYECLARLVPEPEKVYLPNEFLYLVERHNYVQQLTETMFAQCSAFFAHKNLSWNINLDMADLHNPALIEFFTQHLASQCDPSRICVEVSAQSAIHDLPQMSEFIDNVMPLGINVFVDNVGRVPGNIKRLLGLPLKGIKLDGGLLRHYHTTPAVQEYISYVCEQANDCGIAVVAEQVEDLEILEIVHHLPIDYAQGFVFSSPKPTLAD</sequence>
<evidence type="ECO:0000313" key="2">
    <source>
        <dbReference type="EMBL" id="QPG05943.1"/>
    </source>
</evidence>
<dbReference type="Pfam" id="PF00563">
    <property type="entry name" value="EAL"/>
    <property type="match status" value="1"/>
</dbReference>
<dbReference type="InterPro" id="IPR050706">
    <property type="entry name" value="Cyclic-di-GMP_PDE-like"/>
</dbReference>
<dbReference type="GO" id="GO:0071111">
    <property type="term" value="F:cyclic-guanylate-specific phosphodiesterase activity"/>
    <property type="evidence" value="ECO:0007669"/>
    <property type="project" value="InterPro"/>
</dbReference>
<evidence type="ECO:0000313" key="3">
    <source>
        <dbReference type="Proteomes" id="UP000595095"/>
    </source>
</evidence>
<dbReference type="SMART" id="SM00052">
    <property type="entry name" value="EAL"/>
    <property type="match status" value="1"/>
</dbReference>
<dbReference type="PROSITE" id="PS50883">
    <property type="entry name" value="EAL"/>
    <property type="match status" value="1"/>
</dbReference>
<dbReference type="KEGG" id="smaa:IT774_01385"/>